<gene>
    <name evidence="1" type="ORF">DSO57_1024323</name>
</gene>
<comment type="caution">
    <text evidence="1">The sequence shown here is derived from an EMBL/GenBank/DDBJ whole genome shotgun (WGS) entry which is preliminary data.</text>
</comment>
<evidence type="ECO:0000313" key="2">
    <source>
        <dbReference type="Proteomes" id="UP001165960"/>
    </source>
</evidence>
<organism evidence="1 2">
    <name type="scientific">Entomophthora muscae</name>
    <dbReference type="NCBI Taxonomy" id="34485"/>
    <lineage>
        <taxon>Eukaryota</taxon>
        <taxon>Fungi</taxon>
        <taxon>Fungi incertae sedis</taxon>
        <taxon>Zoopagomycota</taxon>
        <taxon>Entomophthoromycotina</taxon>
        <taxon>Entomophthoromycetes</taxon>
        <taxon>Entomophthorales</taxon>
        <taxon>Entomophthoraceae</taxon>
        <taxon>Entomophthora</taxon>
    </lineage>
</organism>
<accession>A0ACC2U0G9</accession>
<dbReference type="EMBL" id="QTSX02001551">
    <property type="protein sequence ID" value="KAJ9080499.1"/>
    <property type="molecule type" value="Genomic_DNA"/>
</dbReference>
<reference evidence="1" key="1">
    <citation type="submission" date="2022-04" db="EMBL/GenBank/DDBJ databases">
        <title>Genome of the entomopathogenic fungus Entomophthora muscae.</title>
        <authorList>
            <person name="Elya C."/>
            <person name="Lovett B.R."/>
            <person name="Lee E."/>
            <person name="Macias A.M."/>
            <person name="Hajek A.E."/>
            <person name="De Bivort B.L."/>
            <person name="Kasson M.T."/>
            <person name="De Fine Licht H.H."/>
            <person name="Stajich J.E."/>
        </authorList>
    </citation>
    <scope>NUCLEOTIDE SEQUENCE</scope>
    <source>
        <strain evidence="1">Berkeley</strain>
    </source>
</reference>
<dbReference type="Proteomes" id="UP001165960">
    <property type="component" value="Unassembled WGS sequence"/>
</dbReference>
<proteinExistence type="predicted"/>
<evidence type="ECO:0000313" key="1">
    <source>
        <dbReference type="EMBL" id="KAJ9080499.1"/>
    </source>
</evidence>
<protein>
    <submittedName>
        <fullName evidence="1">Uncharacterized protein</fullName>
    </submittedName>
</protein>
<name>A0ACC2U0G9_9FUNG</name>
<keyword evidence="2" id="KW-1185">Reference proteome</keyword>
<sequence length="109" mass="12122">MSGLPVDRTPYTPGTEIPEGYIRYQKMVMLVPSFNALSAQGVMIDNSFTLETWAQGWDLNTDPESLRATCLCFPEVKPPQAEAKNDGPNGKVNQTKRNQCNKWRSSQGA</sequence>